<feature type="region of interest" description="Disordered" evidence="1">
    <location>
        <begin position="3660"/>
        <end position="3697"/>
    </location>
</feature>
<proteinExistence type="predicted"/>
<dbReference type="KEGG" id="pbe:PBANKA_1226100"/>
<dbReference type="STRING" id="5823.A0A509ANN2"/>
<evidence type="ECO:0000313" key="4">
    <source>
        <dbReference type="Proteomes" id="UP000074855"/>
    </source>
</evidence>
<feature type="transmembrane region" description="Helical" evidence="2">
    <location>
        <begin position="3030"/>
        <end position="3054"/>
    </location>
</feature>
<feature type="transmembrane region" description="Helical" evidence="2">
    <location>
        <begin position="2861"/>
        <end position="2878"/>
    </location>
</feature>
<feature type="compositionally biased region" description="Low complexity" evidence="1">
    <location>
        <begin position="1755"/>
        <end position="1766"/>
    </location>
</feature>
<reference evidence="3 4" key="1">
    <citation type="journal article" date="2014" name="BMC Biol.">
        <title>A comprehensive evaluation of rodent malaria parasite genomes and gene expression.</title>
        <authorList>
            <person name="Otto T.D."/>
            <person name="Bohme U."/>
            <person name="Jackson A.P."/>
            <person name="Hunt M."/>
            <person name="Franke-Fayard B."/>
            <person name="Hoeijmakers W.A."/>
            <person name="Religa A.A."/>
            <person name="Robertson L."/>
            <person name="Sanders M."/>
            <person name="Ogun S.A."/>
            <person name="Cunningham D."/>
            <person name="Erhart A."/>
            <person name="Billker O."/>
            <person name="Khan S.M."/>
            <person name="Stunnenberg H.G."/>
            <person name="Langhorne J."/>
            <person name="Holder A.A."/>
            <person name="Waters A.P."/>
            <person name="Newbold C.I."/>
            <person name="Pain A."/>
            <person name="Berriman M."/>
            <person name="Janse C.J."/>
        </authorList>
    </citation>
    <scope>NUCLEOTIDE SEQUENCE</scope>
    <source>
        <strain evidence="3 4">ANKA</strain>
    </source>
</reference>
<dbReference type="Proteomes" id="UP000074855">
    <property type="component" value="Chromosome 12"/>
</dbReference>
<evidence type="ECO:0000256" key="2">
    <source>
        <dbReference type="SAM" id="Phobius"/>
    </source>
</evidence>
<dbReference type="FunCoup" id="A0A509ANN2">
    <property type="interactions" value="315"/>
</dbReference>
<feature type="region of interest" description="Disordered" evidence="1">
    <location>
        <begin position="661"/>
        <end position="702"/>
    </location>
</feature>
<feature type="transmembrane region" description="Helical" evidence="2">
    <location>
        <begin position="2919"/>
        <end position="2943"/>
    </location>
</feature>
<dbReference type="RefSeq" id="XP_034422939.1">
    <property type="nucleotide sequence ID" value="XM_034566332.1"/>
</dbReference>
<keyword evidence="2" id="KW-1133">Transmembrane helix</keyword>
<feature type="region of interest" description="Disordered" evidence="1">
    <location>
        <begin position="1746"/>
        <end position="1802"/>
    </location>
</feature>
<dbReference type="PANTHER" id="PTHR13950">
    <property type="entry name" value="RABCONNECTIN-RELATED"/>
    <property type="match status" value="1"/>
</dbReference>
<dbReference type="GO" id="GO:0043291">
    <property type="term" value="C:RAVE complex"/>
    <property type="evidence" value="ECO:0007669"/>
    <property type="project" value="TreeGrafter"/>
</dbReference>
<feature type="compositionally biased region" description="Polar residues" evidence="1">
    <location>
        <begin position="3660"/>
        <end position="3679"/>
    </location>
</feature>
<dbReference type="InterPro" id="IPR052208">
    <property type="entry name" value="DmX-like/RAVE_component"/>
</dbReference>
<feature type="transmembrane region" description="Helical" evidence="2">
    <location>
        <begin position="2890"/>
        <end position="2913"/>
    </location>
</feature>
<keyword evidence="4" id="KW-1185">Reference proteome</keyword>
<evidence type="ECO:0000256" key="1">
    <source>
        <dbReference type="SAM" id="MobiDB-lite"/>
    </source>
</evidence>
<dbReference type="GeneID" id="55151111"/>
<feature type="compositionally biased region" description="Basic and acidic residues" evidence="1">
    <location>
        <begin position="4493"/>
        <end position="4505"/>
    </location>
</feature>
<accession>A0A509ANN2</accession>
<dbReference type="InParanoid" id="A0A509ANN2"/>
<feature type="region of interest" description="Disordered" evidence="1">
    <location>
        <begin position="1875"/>
        <end position="1896"/>
    </location>
</feature>
<feature type="compositionally biased region" description="Basic and acidic residues" evidence="1">
    <location>
        <begin position="1793"/>
        <end position="1802"/>
    </location>
</feature>
<evidence type="ECO:0000313" key="3">
    <source>
        <dbReference type="EMBL" id="VUC57160.1"/>
    </source>
</evidence>
<dbReference type="PANTHER" id="PTHR13950:SF9">
    <property type="entry name" value="RABCONNECTIN-3A"/>
    <property type="match status" value="1"/>
</dbReference>
<feature type="compositionally biased region" description="Polar residues" evidence="1">
    <location>
        <begin position="673"/>
        <end position="701"/>
    </location>
</feature>
<gene>
    <name evidence="3" type="ORF">PBANKA_1226100</name>
</gene>
<keyword evidence="2" id="KW-0472">Membrane</keyword>
<dbReference type="EMBL" id="LK023127">
    <property type="protein sequence ID" value="VUC57160.1"/>
    <property type="molecule type" value="Genomic_DNA"/>
</dbReference>
<feature type="region of interest" description="Disordered" evidence="1">
    <location>
        <begin position="4493"/>
        <end position="4531"/>
    </location>
</feature>
<keyword evidence="2" id="KW-0812">Transmembrane</keyword>
<organism evidence="3 4">
    <name type="scientific">Plasmodium berghei (strain Anka)</name>
    <dbReference type="NCBI Taxonomy" id="5823"/>
    <lineage>
        <taxon>Eukaryota</taxon>
        <taxon>Sar</taxon>
        <taxon>Alveolata</taxon>
        <taxon>Apicomplexa</taxon>
        <taxon>Aconoidasida</taxon>
        <taxon>Haemosporida</taxon>
        <taxon>Plasmodiidae</taxon>
        <taxon>Plasmodium</taxon>
        <taxon>Plasmodium (Vinckeia)</taxon>
    </lineage>
</organism>
<sequence>MSRACHGNASNIRDSSVCYDEYNNEDLLHLNKKIKINKNDFYKNPKNGYKEHNCYEPLNSYDIFPHGGLYYYDIIIKDILKYGFNNKNIALKYKKQNENCDNENYVYLGAGVLKKEQKNKKHRDKNKMVFIFFVNEVLLKRLRSKERKQIRWKERERHKRKKKNLESTCSPENNENNIYCFEIPNKKNENKDDNNNNIKNDQYHNIPNGDIIYNPAPIKEDDAKYQDKNIDGIFVKRKRKKRSNNRLNDITYILNEKIRNKNTFVKTKSSLFCEYTYLNEAGVCTDVNRNQKSINFESFYNDPKIIGGNTTPLTTSGYCKKDKTLKRCTDYSDSNDYSDISDSSDCGDSSYSSNCSDESSFYDDLMDRGEEVSAPNVYTDKNNIFLLNILHHQNTVYSVKWKEGISENVSILVSICYDGYMYIWKEQTNCENKITFVSICRIYILYFEKIVSNIKWCWVKKENEYDYYNFIMNNVTTFNGNSSNKMNITKNEYLIVYGCKNKSFKRANLDITPYKMKNKIKNCIYFSEFENTSDEKDFMIFSVYAIFNIYNNNIYIKNILNYENVPININFNYIINAKIEYNLLNTSLISIYTDDTYIPNNEYNIKYGEWKVKRVCDYLNNFLLNKNNSRNYFNQLKKSYISNFINLSSCSDSSCSSFDQNYNDEKNNRRNSRYSIHNLNNNPNKQGNRNINYESNTSSTRTSEKIKERNFIFLQKLLNVVNNLMPPFSLKISTKNSDFYKIIIKPNDIWIKKKKSIGVRYILDYKNCECSKSYANKYFFLNKGKKNMNSQLFYNIDFNNNQNVLIMVNKLNCKLYLYDFSTCIKLKQCTNFDEYPCQEIQNIKIDEGIENDKFTDTSIKSYINNRDVSNNMIRDVNHENNNDEKKSKRKAPKKFSLICCLNSIYIDKYYILKYKIYNFLKLKTHFIYSYSNKICNYYEHLKENKKNTISAKEFLEKKMLIPLVYKSKMIENLDSFFLLMCIDKNRENIFVLKSEKINIVQNLKMICIFDENKCEEISNSQNKAMHFNMLNERKSDTKCDINNNYDGDNTMENNIYLNKVKQDIAQVEKGSFKITDYMIKDFHITSKNDEKEILLTIKYTYTTNDYDHSDSKKKKKNAYLLIISTLQICKDNFIYINLKLRNMFTFFSPINANFLFSYFYLSYQNVYIIATNHTEASHTYNHDILQNNSDNKNFNKQRNNYFIDYYGKHDEINNKKKHSTLNNNIDNSENVSKNRSSIFYENNYDIFKMEEENSLFSFERRKMQTVKNGHIVLVNFDDTDGNNNFGEEHIENKKKQQTENNDHVNYKINKNYQNKKYVVNFYLIYPNNELIINFFQIQNITNIVQICLYDNFVSLITHKKLHIFNFNNICNNLISDEVRFCESINYNKRKGIDIISLSFPKILRNKIKSKIFMTCSGEKDVYFIVASFLVNIKKINKGINNTYLHTQQIEEKGNYYYASVILFNNIMNKNKWNILKYKNSYLIFSRNIYFLENNLLFLKKLSSEYEQTVVNRGILVEDETEKEAIESCKDKIINEKSKHHFLVDNDENSHINSHGNSLSFQKINLFRNFKKYNKSKMNSQLKRKKTQRKKSYRMFYHPIKLLNYIKMGLFSHVNVALKLLLYILLNKLFKNKNKYHIKKACSLHYIFDEKKKMEVYTNLFEDIACVKKCQFLFDLNVIHVEIEKLYKNNEKKYSCISMGEMNIDENKLMKENEKAKKEDNDKSIFFWDNDAVSLDDFNLYSDDSNLEKEKKKNSEGSNNEDNSSSSKNKKNILKKKDDNTFSSDEWEDDEETKNEFSKKEHGEYEKEEINFKNYLKYSNVLNLQLKIEEIKMLQILILHMNIPHLNDFFQLLLFCILNSFYYALECETKPIDDKDYNNSDMDSDNSNSQSSYKSDKKNKSECHCEMFNFNIKKEIIKTDHFYIFNYINDNKETDISSSLNNFAQVVSFFSRLYINCYFLLNIQIDIHYSYCYFLYFINQMVGKNIYKYLESFITNYKCFFIMNVTKNDLLSVDLFNPISISEEINRRMEERKRKIKADNTYYNHMGRGRSVINNSSQSTKIQSCIDIHNDVEDSFDNNLIKKVKIKKNDVKRVGFKASDRNDEESRENAKVFEVILNNIEITKREFFESETDNILKYSLFNLFKDMNIFYYMHNKEMLFFIHDVLVNRVIKKINTINIDDKEKNNEFNECMDFLALLYLAKNEKQKLMVFYKIKKQNKIYDFLSNDFKIQKWINALLNNAYKLMQIKRYYLAIAFFILLGDVKDIVDVIHQYLRDTQLAIFIIRLIYFSYCETDEIYNNAIGCINNEHEMFKYNPILSKNTGSQSNEQIASLSLQQNEDNENSDISSNVSLRSISIANESISNFGGSIQDGKNIEILSNSKENNNKTVKDSENFENSIANFLPKYLNYIFQVKLFREKKNEFDMCGYTSIDSESSCSVYKNEYYYELNKNKNVNNKNVYFNIIKFIILEKYEDAYAECEKRKTNDFMHIMIKNVIKNKLFKKDAKNSDKQNQNINNQIKNSDDVSNNFNVKLDLAEFYFCSQDFLKKNMYNLSFIFYFVFFYNTMKEEAQLWNIPNEIKTEHLISSNNLFQFFKQHNPLFVILFEIYIERYIIKNRNIFSMLFFSTIYKQMCYNILLYDNFYQSEKKKIYNNDTDNICVNFLSHIKLLSKLIYSIYFRIYNNKIQNENYLNNIHQSGGIYNSEENVTHGGCFFLNYNGSSFNGDSKFKGISEMHRRHPSYSALLNNEDINLFKNLNTPNNIMGKYDLYYGNSLEWENESENKSIVIPFIKKIKNIEYVDSFGKRQNIHIFLNNFFNKLTYLCNKDSKYVINSFILYDNFCNEEKKENNWCIEEYHISLNKYNNILNNFFTYIFYLYIINEKKKSDVMIFIINNITSIFFIYINDIVSIIFNFLKKKKKSLLYLHVPFLQLIFLRIILSNYFVYEKRQDKMAKKRNRNNLKIEGYSNISKSNTKLEKSENYGKRMNESNLKVKMESSKCHNTYNAQENIFFSKKNISDINKMGIKINEKYFFYYIHLIDLFICYISVMVICIIMLKKYYRFFENVGVEIDKENSMRFDGKANKINKEDIYGHNKRQTLKRLFGILHLFLKKIKKMNWDVENVYKRKTSITTALLKFIKKIYLCKKKINNKIRCIYKGNNKTKQPSGVEKCLSEEAQFFYKYNNECTNELIENIEKNVTKKGSIVSNSEKGIKNDSKMVESEKMNNENILQNKNLDGFVNGMDHQSSIKSCGYLQKVDKYSFSEVLFERFCITNIFLSIFELLMSNFQIFAYKSNIFTWTIHLKKEWELKKTKRKRIIDHLSPINKTKISYIGNKLDNNINNQTKSNLKYANFVSINYNGANNYIHIFYYKTCIMLGVLENISNFINKYFFPKLKLLLYKSAYNVKNTLLTFLSFPFFINKIKTKTHFITCEHFIDSHISYYYNKELYFIWKLNNCTYRTFILFFNKYFYSYNNYMNDQIHSYKDKLLMNITKNNLKLDITPNGICDNVENKDDIFCENNLKKNELSYNMYEQNLTQKYNQQIENEKNVFINCKVNNPHDEQVNDLYEYSYRENQYNYNYKKFYDLYNNGFRICEKNYLIFPNVNMEKNGAAYNRSNFLFKKSKSQDKLFTFTSRMNFFKKFRKNTKEREYLIKEENQKNINQNYMASNSTNMSPSGTHVTSNDTSNKKKKKNREKKSSVCNSLEYDNIFKIKNTIIRESKLIMEKENESEEAMDKIVKKNRYLYIQKNNIQENYAIHINDNSKICTNEQSYSHSETKENGVSSFDFHLQNSKQTEQNPQISNIIEVKNKHKHRKRHNKIPHTIPLSLLFNKINERHVIEKDKISNSSSTIVYIRRKNKLKKISILDHLKKLNKKCQFINYILYSDLHHGYQNGSRGTRVNVDEASIAKVGHNANNLNDRKNNIMTNVQNNKYVDMIKSKQGVINKTDIINGNNELIKLSRSVENKSINVNQSQLDCVQSNDMYEEKENKKKVKHDDIYININMSKLLYIYKCMHIQCMHNLTPLCSLLNNYIPNDCSITNFFSNSYNNFFVNNIFFHNFFYTYDNNLVLLLNSGNIDPVRYTCTEFEEYENRNDCKTSGIPLFLNRDNKNQMLEKDTHQNLCQVYKDNENHTQINNQSIFRRNKCDENIFPFCNTKELNEKLINNIHKYQPEYEMKKNFTISKTAEKYIEKILLLLYNNVDLNERDKINGNNKHVYNKTGDEGKKEFDNLFEYIDKNLNNCLRKKYNFIYNITDQKNNLSYLKTGAIISHPFLPVYALVHINNEKKINTDNELDKYKFKIRLCKFTNKSDDISYKYGDIITSILWNTNGNLLIISDDQGYLYIYNIFLGNFIQQKKKKKLHNNQGDITGTNTNIDNNMNSLSYSVNNRKQDIVKNISKSKKSNSNKHCNKNEACQDKQTNYYDKETDGNEEYFHYDNEEDDENNGEDNEYEWIEQYREDIDEEEEFYGTEEYDDVDEIEKDGELGEFDEHVKQAKNIESEQRKNDNKYNFTSSEAKNSKKKKSDDTSFGSKIKGNNNKIKNFFKDNFLKKNKNKNPLEISEKNCGVKISEKNQDGKKKKKKNIYIHKKGYIIKEAMCIVKLHDEIIDVKCLDDNNFYLITIGKGINTKCINNHTAYINSNYVQDEYNKNNLISPKETRNVENINSQDNFSKTNLEKDKNTTFYRNLNNTKGIHQITVSHHFHINNNIHTDQQNEIGYEYNNSYICNDTYTTSSKQDGPSFNMIKKYGDFEKWNKSNSKESCFDQCYDNTNGNNLHFKKKKKNYKEIERKSANNIDTFLNLHVFKKKHSYFKSRFFYFDSPNIVFFNKHKKLKNILQENLCICVWDLCSMLTNEQKIYLLNKQNMSIDENRNVHDIGGNGVSNNISFEVEADISKDNNINKEKNKKLQKIILHPTLICIISNISKYKNQINKNKNSENENFITSFCSWIRPNNYMHKIENPFEKEQNEKIKKQQKRVQKNYYSDQIVKSSKIPNQSSPNDFPNSSIVRSIKQNKNSKIIIKSKKTNKQKKSIFWNFFKNKIYSNNFSGDSYIFYGDQMGYIHIIHLQKYKEILCFKAFDIPIFKIFITKTDVITKLLILADIKLRIYEIVTPREICFIKEVEINHELCPKKCICEENLNELKEKRKTEENENEGMSIFNLSYFLSSNYHKKNNTKSEEKANLINNISKNKINFENPNILNETLSTFDNITQTKNKTNTNISKESYNNIKKNNTIYKNSISNSSFGSIHNFKNMSESDDDENNNKDSYQSVIIGGINFGYLGLNFSKFINNKKNKKIIDAYLLTNSHLVTISSNGTIILIKI</sequence>
<dbReference type="GO" id="GO:0007035">
    <property type="term" value="P:vacuolar acidification"/>
    <property type="evidence" value="ECO:0007669"/>
    <property type="project" value="TreeGrafter"/>
</dbReference>
<protein>
    <recommendedName>
        <fullName evidence="5">RAVE complex protein Rav1 C-terminal domain-containing protein</fullName>
    </recommendedName>
</protein>
<name>A0A509ANN2_PLABA</name>
<feature type="compositionally biased region" description="Low complexity" evidence="1">
    <location>
        <begin position="1878"/>
        <end position="1892"/>
    </location>
</feature>
<evidence type="ECO:0008006" key="5">
    <source>
        <dbReference type="Google" id="ProtNLM"/>
    </source>
</evidence>